<keyword evidence="1" id="KW-0472">Membrane</keyword>
<keyword evidence="1" id="KW-1133">Transmembrane helix</keyword>
<gene>
    <name evidence="2" type="ORF">H6A12_04605</name>
</gene>
<reference evidence="2" key="2">
    <citation type="journal article" date="2021" name="Sci. Rep.">
        <title>The distribution of antibiotic resistance genes in chicken gut microbiota commensals.</title>
        <authorList>
            <person name="Juricova H."/>
            <person name="Matiasovicova J."/>
            <person name="Kubasova T."/>
            <person name="Cejkova D."/>
            <person name="Rychlik I."/>
        </authorList>
    </citation>
    <scope>NUCLEOTIDE SEQUENCE</scope>
    <source>
        <strain evidence="2">An559</strain>
    </source>
</reference>
<feature type="transmembrane region" description="Helical" evidence="1">
    <location>
        <begin position="6"/>
        <end position="27"/>
    </location>
</feature>
<keyword evidence="1" id="KW-0812">Transmembrane</keyword>
<evidence type="ECO:0000313" key="2">
    <source>
        <dbReference type="EMBL" id="MBM6920435.1"/>
    </source>
</evidence>
<comment type="caution">
    <text evidence="2">The sequence shown here is derived from an EMBL/GenBank/DDBJ whole genome shotgun (WGS) entry which is preliminary data.</text>
</comment>
<proteinExistence type="predicted"/>
<keyword evidence="3" id="KW-1185">Reference proteome</keyword>
<accession>A0A938X5X9</accession>
<organism evidence="2 3">
    <name type="scientific">Merdimmobilis hominis</name>
    <dbReference type="NCBI Taxonomy" id="2897707"/>
    <lineage>
        <taxon>Bacteria</taxon>
        <taxon>Bacillati</taxon>
        <taxon>Bacillota</taxon>
        <taxon>Clostridia</taxon>
        <taxon>Eubacteriales</taxon>
        <taxon>Oscillospiraceae</taxon>
        <taxon>Merdimmobilis</taxon>
    </lineage>
</organism>
<dbReference type="InterPro" id="IPR017259">
    <property type="entry name" value="UCP037672"/>
</dbReference>
<name>A0A938X5X9_9FIRM</name>
<sequence>MEPTHLFVGIIFGAAILLMLVLSFYLLSGRGANLIAGYNTLPETEKAKYDKPRLCRSVGVLMLQITAAFCVLAVGILIDLVWLIVSGAVLFAAVIIVGLVRLNTDPRIKK</sequence>
<evidence type="ECO:0000256" key="1">
    <source>
        <dbReference type="SAM" id="Phobius"/>
    </source>
</evidence>
<reference evidence="2" key="1">
    <citation type="submission" date="2020-08" db="EMBL/GenBank/DDBJ databases">
        <authorList>
            <person name="Cejkova D."/>
            <person name="Kubasova T."/>
            <person name="Jahodarova E."/>
            <person name="Rychlik I."/>
        </authorList>
    </citation>
    <scope>NUCLEOTIDE SEQUENCE</scope>
    <source>
        <strain evidence="2">An559</strain>
    </source>
</reference>
<feature type="transmembrane region" description="Helical" evidence="1">
    <location>
        <begin position="54"/>
        <end position="74"/>
    </location>
</feature>
<dbReference type="RefSeq" id="WP_204445282.1">
    <property type="nucleotide sequence ID" value="NZ_JACJKY010000005.1"/>
</dbReference>
<dbReference type="EMBL" id="JACJKY010000005">
    <property type="protein sequence ID" value="MBM6920435.1"/>
    <property type="molecule type" value="Genomic_DNA"/>
</dbReference>
<evidence type="ECO:0000313" key="3">
    <source>
        <dbReference type="Proteomes" id="UP000774750"/>
    </source>
</evidence>
<dbReference type="AlphaFoldDB" id="A0A938X5X9"/>
<protein>
    <submittedName>
        <fullName evidence="2">DUF3784 domain-containing protein</fullName>
    </submittedName>
</protein>
<dbReference type="Proteomes" id="UP000774750">
    <property type="component" value="Unassembled WGS sequence"/>
</dbReference>
<feature type="transmembrane region" description="Helical" evidence="1">
    <location>
        <begin position="80"/>
        <end position="100"/>
    </location>
</feature>
<dbReference type="Pfam" id="PF12650">
    <property type="entry name" value="DUF3784"/>
    <property type="match status" value="1"/>
</dbReference>